<dbReference type="PANTHER" id="PTHR31299:SF0">
    <property type="entry name" value="ESTERASE, PUTATIVE (AFU_ORTHOLOGUE AFUA_1G05850)-RELATED"/>
    <property type="match status" value="1"/>
</dbReference>
<proteinExistence type="predicted"/>
<reference evidence="2" key="1">
    <citation type="journal article" date="2019" name="Int. J. Syst. Evol. Microbiol.">
        <title>The Global Catalogue of Microorganisms (GCM) 10K type strain sequencing project: providing services to taxonomists for standard genome sequencing and annotation.</title>
        <authorList>
            <consortium name="The Broad Institute Genomics Platform"/>
            <consortium name="The Broad Institute Genome Sequencing Center for Infectious Disease"/>
            <person name="Wu L."/>
            <person name="Ma J."/>
        </authorList>
    </citation>
    <scope>NUCLEOTIDE SEQUENCE [LARGE SCALE GENOMIC DNA]</scope>
    <source>
        <strain evidence="2">CGMCC 1.12778</strain>
    </source>
</reference>
<dbReference type="Proteomes" id="UP000643279">
    <property type="component" value="Unassembled WGS sequence"/>
</dbReference>
<dbReference type="PANTHER" id="PTHR31299">
    <property type="entry name" value="ESTERASE, PUTATIVE (AFU_ORTHOLOGUE AFUA_1G05850)-RELATED"/>
    <property type="match status" value="1"/>
</dbReference>
<dbReference type="InterPro" id="IPR007815">
    <property type="entry name" value="Emycin_Estase"/>
</dbReference>
<dbReference type="RefSeq" id="WP_229748281.1">
    <property type="nucleotide sequence ID" value="NZ_BMFW01000002.1"/>
</dbReference>
<dbReference type="SUPFAM" id="SSF159501">
    <property type="entry name" value="EreA/ChaN-like"/>
    <property type="match status" value="1"/>
</dbReference>
<dbReference type="Gene3D" id="3.40.1660.10">
    <property type="entry name" value="EreA-like (biosynthetic domain)"/>
    <property type="match status" value="1"/>
</dbReference>
<dbReference type="EMBL" id="BMFW01000002">
    <property type="protein sequence ID" value="GGH90864.1"/>
    <property type="molecule type" value="Genomic_DNA"/>
</dbReference>
<keyword evidence="2" id="KW-1185">Reference proteome</keyword>
<evidence type="ECO:0000313" key="2">
    <source>
        <dbReference type="Proteomes" id="UP000643279"/>
    </source>
</evidence>
<dbReference type="InterPro" id="IPR014622">
    <property type="entry name" value="UCP036794_erythomycin"/>
</dbReference>
<dbReference type="PIRSF" id="PIRSF036794">
    <property type="entry name" value="UCP_erythr_ester"/>
    <property type="match status" value="1"/>
</dbReference>
<dbReference type="Gene3D" id="3.30.1870.10">
    <property type="entry name" value="EreA-like, domain 2"/>
    <property type="match status" value="1"/>
</dbReference>
<protein>
    <recommendedName>
        <fullName evidence="3">Erythromycin esterase homolog</fullName>
    </recommendedName>
</protein>
<organism evidence="1 2">
    <name type="scientific">Arthrobacter liuii</name>
    <dbReference type="NCBI Taxonomy" id="1476996"/>
    <lineage>
        <taxon>Bacteria</taxon>
        <taxon>Bacillati</taxon>
        <taxon>Actinomycetota</taxon>
        <taxon>Actinomycetes</taxon>
        <taxon>Micrococcales</taxon>
        <taxon>Micrococcaceae</taxon>
        <taxon>Arthrobacter</taxon>
    </lineage>
</organism>
<evidence type="ECO:0000313" key="1">
    <source>
        <dbReference type="EMBL" id="GGH90864.1"/>
    </source>
</evidence>
<dbReference type="Pfam" id="PF05139">
    <property type="entry name" value="Erythro_esteras"/>
    <property type="match status" value="1"/>
</dbReference>
<name>A0ABQ2AIV6_9MICC</name>
<comment type="caution">
    <text evidence="1">The sequence shown here is derived from an EMBL/GenBank/DDBJ whole genome shotgun (WGS) entry which is preliminary data.</text>
</comment>
<accession>A0ABQ2AIV6</accession>
<evidence type="ECO:0008006" key="3">
    <source>
        <dbReference type="Google" id="ProtNLM"/>
    </source>
</evidence>
<gene>
    <name evidence="1" type="ORF">GCM10007170_05650</name>
</gene>
<sequence>MTAAGTGAGPWAERGAERGAETAQIRSLAHSLATADDLEPLVRLAAPARFVCLGEASHGTQEYYHWRALLSRRLIEEYGFTWIGVEGDWPDCWRINRWVRGEAGQEMDARQLLAGFERWPTWMWANHEVAGFLTWLREWNLRLPEHQRTGFYGLDVYSLWDSLREIFAWLEANASEALPAALHAWHCFIPFREDPQRYALSNRLVPQSCEADVVALLAEVRRRTLGRMQDDPAAFDAIQNAIVATNAERYYRTMVRGDQQSWNIRDQHMSDTIERIARHHGPGSRGLVWAHNTHVGDARATDMAHDGMLNIGQLVRQRHPGEVVLAGFASFAGSVTAAESWGSPEWVMEVPAAVHGSHEDLLNEALGEPAVMVFGADRTGPWLTSWRGHRAIGVVYNPHRERGNYVPTRMGERYDALFWHPRTEALRPLHHEYQPGEPELETEPTGF</sequence>
<dbReference type="InterPro" id="IPR052036">
    <property type="entry name" value="Hydrolase/PRTase-associated"/>
</dbReference>
<dbReference type="CDD" id="cd14728">
    <property type="entry name" value="Ere-like"/>
    <property type="match status" value="1"/>
</dbReference>